<protein>
    <recommendedName>
        <fullName evidence="4">Putative HNH nuclease YajD</fullName>
    </recommendedName>
</protein>
<keyword evidence="1" id="KW-0540">Nuclease</keyword>
<dbReference type="GO" id="GO:0008270">
    <property type="term" value="F:zinc ion binding"/>
    <property type="evidence" value="ECO:0007669"/>
    <property type="project" value="InterPro"/>
</dbReference>
<keyword evidence="7" id="KW-1185">Reference proteome</keyword>
<dbReference type="SMART" id="SM00507">
    <property type="entry name" value="HNHc"/>
    <property type="match status" value="1"/>
</dbReference>
<dbReference type="CDD" id="cd00085">
    <property type="entry name" value="HNHc"/>
    <property type="match status" value="1"/>
</dbReference>
<dbReference type="AlphaFoldDB" id="A0A1N7K4N6"/>
<dbReference type="EMBL" id="FTOG01000002">
    <property type="protein sequence ID" value="SIS56575.1"/>
    <property type="molecule type" value="Genomic_DNA"/>
</dbReference>
<dbReference type="Gene3D" id="1.10.30.50">
    <property type="match status" value="1"/>
</dbReference>
<evidence type="ECO:0000256" key="1">
    <source>
        <dbReference type="ARBA" id="ARBA00022722"/>
    </source>
</evidence>
<dbReference type="InterPro" id="IPR002711">
    <property type="entry name" value="HNH"/>
</dbReference>
<organism evidence="6 7">
    <name type="scientific">Rhodobacter aestuarii</name>
    <dbReference type="NCBI Taxonomy" id="453582"/>
    <lineage>
        <taxon>Bacteria</taxon>
        <taxon>Pseudomonadati</taxon>
        <taxon>Pseudomonadota</taxon>
        <taxon>Alphaproteobacteria</taxon>
        <taxon>Rhodobacterales</taxon>
        <taxon>Rhodobacter group</taxon>
        <taxon>Rhodobacter</taxon>
    </lineage>
</organism>
<gene>
    <name evidence="6" type="ORF">SAMN05421580_102247</name>
</gene>
<comment type="similarity">
    <text evidence="3">Belongs to the HNH nuclease family.</text>
</comment>
<keyword evidence="6" id="KW-0255">Endonuclease</keyword>
<dbReference type="PANTHER" id="PTHR41286">
    <property type="entry name" value="HNH NUCLEASE YAJD-RELATED"/>
    <property type="match status" value="1"/>
</dbReference>
<evidence type="ECO:0000256" key="4">
    <source>
        <dbReference type="ARBA" id="ARBA00040194"/>
    </source>
</evidence>
<sequence>MAMSKRKEYARHSKRVTSTRRWQVLRHQILERDGWACRCCGERRRLEVDHIQPVRLRPDLAFDPRNLQALCPRCHTRKTRIECGHKEKSPERKAWATAVADLAAETLPLSEGNDHA</sequence>
<dbReference type="InterPro" id="IPR003615">
    <property type="entry name" value="HNH_nuc"/>
</dbReference>
<dbReference type="STRING" id="453582.SAMN05421580_102247"/>
<name>A0A1N7K4N6_9RHOB</name>
<dbReference type="PANTHER" id="PTHR41286:SF1">
    <property type="entry name" value="HNH NUCLEASE YAJD-RELATED"/>
    <property type="match status" value="1"/>
</dbReference>
<dbReference type="GO" id="GO:0003676">
    <property type="term" value="F:nucleic acid binding"/>
    <property type="evidence" value="ECO:0007669"/>
    <property type="project" value="InterPro"/>
</dbReference>
<feature type="domain" description="HNH nuclease" evidence="5">
    <location>
        <begin position="24"/>
        <end position="76"/>
    </location>
</feature>
<evidence type="ECO:0000256" key="2">
    <source>
        <dbReference type="ARBA" id="ARBA00022801"/>
    </source>
</evidence>
<reference evidence="7" key="1">
    <citation type="submission" date="2017-01" db="EMBL/GenBank/DDBJ databases">
        <authorList>
            <person name="Varghese N."/>
            <person name="Submissions S."/>
        </authorList>
    </citation>
    <scope>NUCLEOTIDE SEQUENCE [LARGE SCALE GENOMIC DNA]</scope>
    <source>
        <strain evidence="7">DSM 19945</strain>
    </source>
</reference>
<evidence type="ECO:0000259" key="5">
    <source>
        <dbReference type="SMART" id="SM00507"/>
    </source>
</evidence>
<dbReference type="Pfam" id="PF01844">
    <property type="entry name" value="HNH"/>
    <property type="match status" value="1"/>
</dbReference>
<evidence type="ECO:0000256" key="3">
    <source>
        <dbReference type="ARBA" id="ARBA00038412"/>
    </source>
</evidence>
<dbReference type="GO" id="GO:0005829">
    <property type="term" value="C:cytosol"/>
    <property type="evidence" value="ECO:0007669"/>
    <property type="project" value="TreeGrafter"/>
</dbReference>
<dbReference type="GO" id="GO:0016787">
    <property type="term" value="F:hydrolase activity"/>
    <property type="evidence" value="ECO:0007669"/>
    <property type="project" value="UniProtKB-KW"/>
</dbReference>
<evidence type="ECO:0000313" key="7">
    <source>
        <dbReference type="Proteomes" id="UP000186221"/>
    </source>
</evidence>
<evidence type="ECO:0000313" key="6">
    <source>
        <dbReference type="EMBL" id="SIS56575.1"/>
    </source>
</evidence>
<dbReference type="GO" id="GO:0004519">
    <property type="term" value="F:endonuclease activity"/>
    <property type="evidence" value="ECO:0007669"/>
    <property type="project" value="UniProtKB-KW"/>
</dbReference>
<keyword evidence="2" id="KW-0378">Hydrolase</keyword>
<dbReference type="RefSeq" id="WP_076483832.1">
    <property type="nucleotide sequence ID" value="NZ_FTOG01000002.1"/>
</dbReference>
<accession>A0A1N7K4N6</accession>
<proteinExistence type="inferred from homology"/>
<dbReference type="Proteomes" id="UP000186221">
    <property type="component" value="Unassembled WGS sequence"/>
</dbReference>